<dbReference type="Proteomes" id="UP001066276">
    <property type="component" value="Chromosome 8"/>
</dbReference>
<keyword evidence="2" id="KW-1185">Reference proteome</keyword>
<gene>
    <name evidence="1" type="ORF">NDU88_000561</name>
</gene>
<organism evidence="1 2">
    <name type="scientific">Pleurodeles waltl</name>
    <name type="common">Iberian ribbed newt</name>
    <dbReference type="NCBI Taxonomy" id="8319"/>
    <lineage>
        <taxon>Eukaryota</taxon>
        <taxon>Metazoa</taxon>
        <taxon>Chordata</taxon>
        <taxon>Craniata</taxon>
        <taxon>Vertebrata</taxon>
        <taxon>Euteleostomi</taxon>
        <taxon>Amphibia</taxon>
        <taxon>Batrachia</taxon>
        <taxon>Caudata</taxon>
        <taxon>Salamandroidea</taxon>
        <taxon>Salamandridae</taxon>
        <taxon>Pleurodelinae</taxon>
        <taxon>Pleurodeles</taxon>
    </lineage>
</organism>
<sequence>MVGTGRPSFGVRREESACQLPALVPRERYSASRATRPRMDVLGLSKRQVRQIHIGLGSKRIKSMDFQPHVPDGDATAGATDVEIPRVSIFNGVL</sequence>
<accession>A0AAV7ND26</accession>
<comment type="caution">
    <text evidence="1">The sequence shown here is derived from an EMBL/GenBank/DDBJ whole genome shotgun (WGS) entry which is preliminary data.</text>
</comment>
<evidence type="ECO:0000313" key="1">
    <source>
        <dbReference type="EMBL" id="KAJ1112293.1"/>
    </source>
</evidence>
<name>A0AAV7ND26_PLEWA</name>
<dbReference type="AlphaFoldDB" id="A0AAV7ND26"/>
<reference evidence="1" key="1">
    <citation type="journal article" date="2022" name="bioRxiv">
        <title>Sequencing and chromosome-scale assembly of the giantPleurodeles waltlgenome.</title>
        <authorList>
            <person name="Brown T."/>
            <person name="Elewa A."/>
            <person name="Iarovenko S."/>
            <person name="Subramanian E."/>
            <person name="Araus A.J."/>
            <person name="Petzold A."/>
            <person name="Susuki M."/>
            <person name="Suzuki K.-i.T."/>
            <person name="Hayashi T."/>
            <person name="Toyoda A."/>
            <person name="Oliveira C."/>
            <person name="Osipova E."/>
            <person name="Leigh N.D."/>
            <person name="Simon A."/>
            <person name="Yun M.H."/>
        </authorList>
    </citation>
    <scope>NUCLEOTIDE SEQUENCE</scope>
    <source>
        <strain evidence="1">20211129_DDA</strain>
        <tissue evidence="1">Liver</tissue>
    </source>
</reference>
<protein>
    <submittedName>
        <fullName evidence="1">Uncharacterized protein</fullName>
    </submittedName>
</protein>
<proteinExistence type="predicted"/>
<evidence type="ECO:0000313" key="2">
    <source>
        <dbReference type="Proteomes" id="UP001066276"/>
    </source>
</evidence>
<dbReference type="EMBL" id="JANPWB010000012">
    <property type="protein sequence ID" value="KAJ1112293.1"/>
    <property type="molecule type" value="Genomic_DNA"/>
</dbReference>